<evidence type="ECO:0000313" key="2">
    <source>
        <dbReference type="EMBL" id="ROW07529.1"/>
    </source>
</evidence>
<protein>
    <recommendedName>
        <fullName evidence="4">Extracellular membrane protein CFEM domain-containing protein</fullName>
    </recommendedName>
</protein>
<gene>
    <name evidence="2" type="ORF">VPNG_07065</name>
</gene>
<accession>A0A423WVQ1</accession>
<keyword evidence="3" id="KW-1185">Reference proteome</keyword>
<evidence type="ECO:0000256" key="1">
    <source>
        <dbReference type="SAM" id="SignalP"/>
    </source>
</evidence>
<keyword evidence="1" id="KW-0732">Signal</keyword>
<sequence>MKINIVLIISAFSALVAAHPSPAQNHLLPRTNENGTDITTVDEPIPDFVLPCVCPPVTCDPRNNPKSLCECKASFAQACYLRSAGGCAMPKIDAC</sequence>
<reference evidence="2 3" key="1">
    <citation type="submission" date="2015-09" db="EMBL/GenBank/DDBJ databases">
        <title>Host preference determinants of Valsa canker pathogens revealed by comparative genomics.</title>
        <authorList>
            <person name="Yin Z."/>
            <person name="Huang L."/>
        </authorList>
    </citation>
    <scope>NUCLEOTIDE SEQUENCE [LARGE SCALE GENOMIC DNA]</scope>
    <source>
        <strain evidence="2 3">SXYLt</strain>
    </source>
</reference>
<evidence type="ECO:0000313" key="3">
    <source>
        <dbReference type="Proteomes" id="UP000285146"/>
    </source>
</evidence>
<feature type="signal peptide" evidence="1">
    <location>
        <begin position="1"/>
        <end position="18"/>
    </location>
</feature>
<proteinExistence type="predicted"/>
<dbReference type="EMBL" id="LKEB01000038">
    <property type="protein sequence ID" value="ROW07529.1"/>
    <property type="molecule type" value="Genomic_DNA"/>
</dbReference>
<dbReference type="Proteomes" id="UP000285146">
    <property type="component" value="Unassembled WGS sequence"/>
</dbReference>
<organism evidence="2 3">
    <name type="scientific">Cytospora leucostoma</name>
    <dbReference type="NCBI Taxonomy" id="1230097"/>
    <lineage>
        <taxon>Eukaryota</taxon>
        <taxon>Fungi</taxon>
        <taxon>Dikarya</taxon>
        <taxon>Ascomycota</taxon>
        <taxon>Pezizomycotina</taxon>
        <taxon>Sordariomycetes</taxon>
        <taxon>Sordariomycetidae</taxon>
        <taxon>Diaporthales</taxon>
        <taxon>Cytosporaceae</taxon>
        <taxon>Cytospora</taxon>
    </lineage>
</organism>
<dbReference type="OrthoDB" id="4575749at2759"/>
<evidence type="ECO:0008006" key="4">
    <source>
        <dbReference type="Google" id="ProtNLM"/>
    </source>
</evidence>
<dbReference type="AlphaFoldDB" id="A0A423WVQ1"/>
<feature type="chain" id="PRO_5019572401" description="Extracellular membrane protein CFEM domain-containing protein" evidence="1">
    <location>
        <begin position="19"/>
        <end position="95"/>
    </location>
</feature>
<name>A0A423WVQ1_9PEZI</name>
<dbReference type="InParanoid" id="A0A423WVQ1"/>
<comment type="caution">
    <text evidence="2">The sequence shown here is derived from an EMBL/GenBank/DDBJ whole genome shotgun (WGS) entry which is preliminary data.</text>
</comment>